<dbReference type="VEuPathDB" id="VectorBase:AFUN015270"/>
<dbReference type="AlphaFoldDB" id="A0A182S4G0"/>
<organism evidence="2">
    <name type="scientific">Anopheles funestus</name>
    <name type="common">African malaria mosquito</name>
    <dbReference type="NCBI Taxonomy" id="62324"/>
    <lineage>
        <taxon>Eukaryota</taxon>
        <taxon>Metazoa</taxon>
        <taxon>Ecdysozoa</taxon>
        <taxon>Arthropoda</taxon>
        <taxon>Hexapoda</taxon>
        <taxon>Insecta</taxon>
        <taxon>Pterygota</taxon>
        <taxon>Neoptera</taxon>
        <taxon>Endopterygota</taxon>
        <taxon>Diptera</taxon>
        <taxon>Nematocera</taxon>
        <taxon>Culicoidea</taxon>
        <taxon>Culicidae</taxon>
        <taxon>Anophelinae</taxon>
        <taxon>Anopheles</taxon>
    </lineage>
</organism>
<name>A0A182S4G0_ANOFN</name>
<accession>A0A182S4G0</accession>
<feature type="region of interest" description="Disordered" evidence="1">
    <location>
        <begin position="1"/>
        <end position="24"/>
    </location>
</feature>
<feature type="region of interest" description="Disordered" evidence="1">
    <location>
        <begin position="50"/>
        <end position="86"/>
    </location>
</feature>
<evidence type="ECO:0000256" key="1">
    <source>
        <dbReference type="SAM" id="MobiDB-lite"/>
    </source>
</evidence>
<feature type="compositionally biased region" description="Low complexity" evidence="1">
    <location>
        <begin position="58"/>
        <end position="86"/>
    </location>
</feature>
<proteinExistence type="predicted"/>
<sequence>MSFSCRSGSAGPGRHLTSITMVSRTSRNSSIATKSARIAISLSLSRAIGHGLRRPGGRLRCSSLSSTSEESSSRANASSSSPSAISLSSCTVEAVTSGSVGFRVSSCMVLAPDVLRTSGADRISELECLLRHVTCTR</sequence>
<evidence type="ECO:0000313" key="2">
    <source>
        <dbReference type="EnsemblMetazoa" id="AFUN015270-PA"/>
    </source>
</evidence>
<dbReference type="EnsemblMetazoa" id="AFUN015270-RA">
    <property type="protein sequence ID" value="AFUN015270-PA"/>
    <property type="gene ID" value="AFUN015270"/>
</dbReference>
<protein>
    <submittedName>
        <fullName evidence="2">Uncharacterized protein</fullName>
    </submittedName>
</protein>
<reference evidence="2" key="1">
    <citation type="submission" date="2020-05" db="UniProtKB">
        <authorList>
            <consortium name="EnsemblMetazoa"/>
        </authorList>
    </citation>
    <scope>IDENTIFICATION</scope>
    <source>
        <strain evidence="2">FUMOZ</strain>
    </source>
</reference>